<sequence>MAGLRGGRRSQVPAVRRLQHGRLVIGLLGIAAEGRYPLDGADVGGRGGVGRAGGDAATST</sequence>
<organism evidence="1 2">
    <name type="scientific">Streptomyces atrovirens</name>
    <dbReference type="NCBI Taxonomy" id="285556"/>
    <lineage>
        <taxon>Bacteria</taxon>
        <taxon>Bacillati</taxon>
        <taxon>Actinomycetota</taxon>
        <taxon>Actinomycetes</taxon>
        <taxon>Kitasatosporales</taxon>
        <taxon>Streptomycetaceae</taxon>
        <taxon>Streptomyces</taxon>
    </lineage>
</organism>
<dbReference type="Proteomes" id="UP001596035">
    <property type="component" value="Unassembled WGS sequence"/>
</dbReference>
<evidence type="ECO:0000313" key="2">
    <source>
        <dbReference type="Proteomes" id="UP001596035"/>
    </source>
</evidence>
<dbReference type="RefSeq" id="WP_344563522.1">
    <property type="nucleotide sequence ID" value="NZ_BAAATG010000029.1"/>
</dbReference>
<evidence type="ECO:0000313" key="1">
    <source>
        <dbReference type="EMBL" id="MFC5244508.1"/>
    </source>
</evidence>
<keyword evidence="2" id="KW-1185">Reference proteome</keyword>
<gene>
    <name evidence="1" type="ORF">ACFPWV_32135</name>
</gene>
<accession>A0ABW0E0B1</accession>
<proteinExistence type="predicted"/>
<reference evidence="2" key="1">
    <citation type="journal article" date="2019" name="Int. J. Syst. Evol. Microbiol.">
        <title>The Global Catalogue of Microorganisms (GCM) 10K type strain sequencing project: providing services to taxonomists for standard genome sequencing and annotation.</title>
        <authorList>
            <consortium name="The Broad Institute Genomics Platform"/>
            <consortium name="The Broad Institute Genome Sequencing Center for Infectious Disease"/>
            <person name="Wu L."/>
            <person name="Ma J."/>
        </authorList>
    </citation>
    <scope>NUCLEOTIDE SEQUENCE [LARGE SCALE GENOMIC DNA]</scope>
    <source>
        <strain evidence="2">CGMCC 4.7131</strain>
    </source>
</reference>
<name>A0ABW0E0B1_9ACTN</name>
<comment type="caution">
    <text evidence="1">The sequence shown here is derived from an EMBL/GenBank/DDBJ whole genome shotgun (WGS) entry which is preliminary data.</text>
</comment>
<dbReference type="EMBL" id="JBHSKN010000031">
    <property type="protein sequence ID" value="MFC5244508.1"/>
    <property type="molecule type" value="Genomic_DNA"/>
</dbReference>
<protein>
    <submittedName>
        <fullName evidence="1">Uncharacterized protein</fullName>
    </submittedName>
</protein>